<gene>
    <name evidence="3" type="ORF">NR989_05780</name>
</gene>
<protein>
    <submittedName>
        <fullName evidence="3">YciI family protein</fullName>
    </submittedName>
</protein>
<proteinExistence type="inferred from homology"/>
<dbReference type="Gene3D" id="3.30.70.1060">
    <property type="entry name" value="Dimeric alpha+beta barrel"/>
    <property type="match status" value="1"/>
</dbReference>
<reference evidence="3 4" key="1">
    <citation type="submission" date="2022-06" db="EMBL/GenBank/DDBJ databases">
        <title>Thiomicrohabdus sp. nov, an obligately chemolithoautotrophic, sulfur-oxidizing bacterium isolated from beach of Guanyin Mountain. Amoy.</title>
        <authorList>
            <person name="Zhu H."/>
        </authorList>
    </citation>
    <scope>NUCLEOTIDE SEQUENCE [LARGE SCALE GENOMIC DNA]</scope>
    <source>
        <strain evidence="3 4">XGS-01</strain>
    </source>
</reference>
<name>A0ABY8CCT3_9GAMM</name>
<dbReference type="SUPFAM" id="SSF54909">
    <property type="entry name" value="Dimeric alpha+beta barrel"/>
    <property type="match status" value="1"/>
</dbReference>
<dbReference type="NCBIfam" id="NF008473">
    <property type="entry name" value="PRK11370.1"/>
    <property type="match status" value="1"/>
</dbReference>
<dbReference type="PANTHER" id="PTHR33606">
    <property type="entry name" value="PROTEIN YCII"/>
    <property type="match status" value="1"/>
</dbReference>
<dbReference type="Proteomes" id="UP001222275">
    <property type="component" value="Chromosome"/>
</dbReference>
<evidence type="ECO:0000313" key="3">
    <source>
        <dbReference type="EMBL" id="WEJ63754.1"/>
    </source>
</evidence>
<dbReference type="RefSeq" id="WP_275596010.1">
    <property type="nucleotide sequence ID" value="NZ_CP102381.1"/>
</dbReference>
<dbReference type="EMBL" id="CP102381">
    <property type="protein sequence ID" value="WEJ63754.1"/>
    <property type="molecule type" value="Genomic_DNA"/>
</dbReference>
<evidence type="ECO:0000256" key="1">
    <source>
        <dbReference type="ARBA" id="ARBA00007689"/>
    </source>
</evidence>
<keyword evidence="4" id="KW-1185">Reference proteome</keyword>
<evidence type="ECO:0000313" key="4">
    <source>
        <dbReference type="Proteomes" id="UP001222275"/>
    </source>
</evidence>
<dbReference type="InterPro" id="IPR005545">
    <property type="entry name" value="YCII"/>
</dbReference>
<evidence type="ECO:0000259" key="2">
    <source>
        <dbReference type="Pfam" id="PF03795"/>
    </source>
</evidence>
<dbReference type="InterPro" id="IPR051807">
    <property type="entry name" value="Sec-metab_biosynth-assoc"/>
</dbReference>
<feature type="domain" description="YCII-related" evidence="2">
    <location>
        <begin position="1"/>
        <end position="95"/>
    </location>
</feature>
<dbReference type="InterPro" id="IPR011008">
    <property type="entry name" value="Dimeric_a/b-barrel"/>
</dbReference>
<sequence length="104" mass="11399">MLYSIFAYDNENSLPLRAKARPEHIARLKALHENNRLVLAGPNPAIDSIEPGEAGFSGSLIVAEFPSLDAAKEWANSDPYVAAGVYKKVEIKPFKQVLPPPIEN</sequence>
<accession>A0ABY8CCT3</accession>
<comment type="similarity">
    <text evidence="1">Belongs to the YciI family.</text>
</comment>
<dbReference type="PANTHER" id="PTHR33606:SF3">
    <property type="entry name" value="PROTEIN YCII"/>
    <property type="match status" value="1"/>
</dbReference>
<dbReference type="Pfam" id="PF03795">
    <property type="entry name" value="YCII"/>
    <property type="match status" value="1"/>
</dbReference>
<organism evidence="3 4">
    <name type="scientific">Thiomicrorhabdus lithotrophica</name>
    <dbReference type="NCBI Taxonomy" id="2949997"/>
    <lineage>
        <taxon>Bacteria</taxon>
        <taxon>Pseudomonadati</taxon>
        <taxon>Pseudomonadota</taxon>
        <taxon>Gammaproteobacteria</taxon>
        <taxon>Thiotrichales</taxon>
        <taxon>Piscirickettsiaceae</taxon>
        <taxon>Thiomicrorhabdus</taxon>
    </lineage>
</organism>